<dbReference type="Gene3D" id="3.40.190.10">
    <property type="entry name" value="Periplasmic binding protein-like II"/>
    <property type="match status" value="2"/>
</dbReference>
<comment type="similarity">
    <text evidence="4">Belongs to the HMBS family.</text>
</comment>
<dbReference type="UniPathway" id="UPA00251">
    <property type="reaction ID" value="UER00319"/>
</dbReference>
<dbReference type="STRING" id="796604.A0A2X0M7B3"/>
<comment type="catalytic activity">
    <reaction evidence="12">
        <text>4 porphobilinogen + H2O = hydroxymethylbilane + 4 NH4(+)</text>
        <dbReference type="Rhea" id="RHEA:13185"/>
        <dbReference type="ChEBI" id="CHEBI:15377"/>
        <dbReference type="ChEBI" id="CHEBI:28938"/>
        <dbReference type="ChEBI" id="CHEBI:57845"/>
        <dbReference type="ChEBI" id="CHEBI:58126"/>
        <dbReference type="EC" id="2.5.1.61"/>
    </reaction>
</comment>
<dbReference type="GO" id="GO:0005737">
    <property type="term" value="C:cytoplasm"/>
    <property type="evidence" value="ECO:0007669"/>
    <property type="project" value="TreeGrafter"/>
</dbReference>
<accession>A0A2X0M7B3</accession>
<dbReference type="GO" id="GO:0006782">
    <property type="term" value="P:protoporphyrinogen IX biosynthetic process"/>
    <property type="evidence" value="ECO:0007669"/>
    <property type="project" value="UniProtKB-UniPathway"/>
</dbReference>
<reference evidence="16 17" key="1">
    <citation type="submission" date="2016-11" db="EMBL/GenBank/DDBJ databases">
        <authorList>
            <person name="Jaros S."/>
            <person name="Januszkiewicz K."/>
            <person name="Wedrychowicz H."/>
        </authorList>
    </citation>
    <scope>NUCLEOTIDE SEQUENCE [LARGE SCALE GENOMIC DNA]</scope>
</reference>
<gene>
    <name evidence="16" type="primary">BQ5605_C007g04520</name>
    <name evidence="16" type="ORF">BQ5605_C007G04520</name>
</gene>
<keyword evidence="7" id="KW-0808">Transferase</keyword>
<feature type="domain" description="Porphobilinogen deaminase C-terminal" evidence="15">
    <location>
        <begin position="312"/>
        <end position="337"/>
    </location>
</feature>
<dbReference type="EC" id="2.5.1.61" evidence="5"/>
<evidence type="ECO:0000256" key="5">
    <source>
        <dbReference type="ARBA" id="ARBA00012655"/>
    </source>
</evidence>
<keyword evidence="8" id="KW-0350">Heme biosynthesis</keyword>
<dbReference type="InterPro" id="IPR022419">
    <property type="entry name" value="Porphobilin_deaminase_cofac_BS"/>
</dbReference>
<evidence type="ECO:0000256" key="1">
    <source>
        <dbReference type="ARBA" id="ARBA00001916"/>
    </source>
</evidence>
<dbReference type="SUPFAM" id="SSF53850">
    <property type="entry name" value="Periplasmic binding protein-like II"/>
    <property type="match status" value="1"/>
</dbReference>
<evidence type="ECO:0000313" key="17">
    <source>
        <dbReference type="Proteomes" id="UP000249464"/>
    </source>
</evidence>
<dbReference type="GO" id="GO:0004418">
    <property type="term" value="F:hydroxymethylbilane synthase activity"/>
    <property type="evidence" value="ECO:0007669"/>
    <property type="project" value="UniProtKB-EC"/>
</dbReference>
<dbReference type="Pfam" id="PF03900">
    <property type="entry name" value="Porphobil_deamC"/>
    <property type="match status" value="1"/>
</dbReference>
<dbReference type="SUPFAM" id="SSF54782">
    <property type="entry name" value="Porphobilinogen deaminase (hydroxymethylbilane synthase), C-terminal domain"/>
    <property type="match status" value="2"/>
</dbReference>
<comment type="cofactor">
    <cofactor evidence="1">
        <name>dipyrromethane</name>
        <dbReference type="ChEBI" id="CHEBI:60342"/>
    </cofactor>
</comment>
<keyword evidence="9" id="KW-0627">Porphyrin biosynthesis</keyword>
<evidence type="ECO:0000259" key="14">
    <source>
        <dbReference type="Pfam" id="PF01379"/>
    </source>
</evidence>
<evidence type="ECO:0000256" key="6">
    <source>
        <dbReference type="ARBA" id="ARBA00016519"/>
    </source>
</evidence>
<dbReference type="PROSITE" id="PS00533">
    <property type="entry name" value="PORPHOBILINOGEN_DEAM"/>
    <property type="match status" value="1"/>
</dbReference>
<name>A0A2X0M7B3_9BASI</name>
<dbReference type="InterPro" id="IPR036803">
    <property type="entry name" value="Porphobilinogen_deaminase_C_sf"/>
</dbReference>
<dbReference type="Proteomes" id="UP000249464">
    <property type="component" value="Unassembled WGS sequence"/>
</dbReference>
<comment type="pathway">
    <text evidence="3">Porphyrin-containing compound metabolism; protoporphyrin-IX biosynthesis; coproporphyrinogen-III from 5-aminolevulinate: step 2/4.</text>
</comment>
<dbReference type="Pfam" id="PF01379">
    <property type="entry name" value="Porphobil_deam"/>
    <property type="match status" value="1"/>
</dbReference>
<dbReference type="Gene3D" id="3.30.160.40">
    <property type="entry name" value="Porphobilinogen deaminase, C-terminal domain"/>
    <property type="match status" value="1"/>
</dbReference>
<dbReference type="InterPro" id="IPR022418">
    <property type="entry name" value="Porphobilinogen_deaminase_C"/>
</dbReference>
<evidence type="ECO:0000313" key="16">
    <source>
        <dbReference type="EMBL" id="SGY61052.1"/>
    </source>
</evidence>
<sequence length="526" mass="56972">MEQGLLPPGHPPISKDIPGEVCPVMSTSAGAREAERLAEFEALRERSKRQSKSSIGVGVFTLGTRMSKLAMVQTNLVKQNLEKLWPGTEIRIYGMTTAGDKNQSQPLYLLGGKALWTKELEVALTDGSVDAIVHSLKDVPTEFPPGCELGAVLEREDPSDALCVKKGLPYTSLEQFPHGSVIGTSSVRRVAQLRRRFPWLKFADVVRHRGLSHLFEAVFRELTSLILAQQRGLVQTRLRKLDDPESQYTGLILASAGLIRLGLADRITASVTSPTLFHAVGQGAIGIECRQGDERTHEIVGSIEHWQTGWRTRAERSMLHVLEGGCSVPVGCESEIVELPLTSSPPSNRMRGFHSASATSSDSVIDEGIATTTNGHHAGHAYPHIDDPHTASLTLTGTITSLAGTKSVEFSITRTVHSIQDSEALGADVARELIARGGRDILTELGRHVKEVGGEEGREVPFESNGRAAGNIPPASSKEWRGETEEGFQGIETTLVHPTTGTKGNPKSPHRTVFKEGEVCLRPAGW</sequence>
<evidence type="ECO:0000256" key="10">
    <source>
        <dbReference type="ARBA" id="ARBA00030685"/>
    </source>
</evidence>
<proteinExistence type="inferred from homology"/>
<evidence type="ECO:0000256" key="3">
    <source>
        <dbReference type="ARBA" id="ARBA00004735"/>
    </source>
</evidence>
<dbReference type="AlphaFoldDB" id="A0A2X0M7B3"/>
<evidence type="ECO:0000256" key="13">
    <source>
        <dbReference type="SAM" id="MobiDB-lite"/>
    </source>
</evidence>
<organism evidence="16 17">
    <name type="scientific">Microbotryum silenes-dioicae</name>
    <dbReference type="NCBI Taxonomy" id="796604"/>
    <lineage>
        <taxon>Eukaryota</taxon>
        <taxon>Fungi</taxon>
        <taxon>Dikarya</taxon>
        <taxon>Basidiomycota</taxon>
        <taxon>Pucciniomycotina</taxon>
        <taxon>Microbotryomycetes</taxon>
        <taxon>Microbotryales</taxon>
        <taxon>Microbotryaceae</taxon>
        <taxon>Microbotryum</taxon>
    </lineage>
</organism>
<evidence type="ECO:0000256" key="9">
    <source>
        <dbReference type="ARBA" id="ARBA00023244"/>
    </source>
</evidence>
<dbReference type="EMBL" id="FQNC01000045">
    <property type="protein sequence ID" value="SGY61052.1"/>
    <property type="molecule type" value="Genomic_DNA"/>
</dbReference>
<evidence type="ECO:0000256" key="7">
    <source>
        <dbReference type="ARBA" id="ARBA00022679"/>
    </source>
</evidence>
<keyword evidence="17" id="KW-1185">Reference proteome</keyword>
<evidence type="ECO:0000256" key="8">
    <source>
        <dbReference type="ARBA" id="ARBA00023133"/>
    </source>
</evidence>
<evidence type="ECO:0000256" key="11">
    <source>
        <dbReference type="ARBA" id="ARBA00033064"/>
    </source>
</evidence>
<dbReference type="FunFam" id="3.40.190.10:FF:000086">
    <property type="entry name" value="Probable porphobilinogen deaminase"/>
    <property type="match status" value="1"/>
</dbReference>
<dbReference type="PRINTS" id="PR00151">
    <property type="entry name" value="PORPHBDMNASE"/>
</dbReference>
<protein>
    <recommendedName>
        <fullName evidence="6">Porphobilinogen deaminase</fullName>
        <ecNumber evidence="5">2.5.1.61</ecNumber>
    </recommendedName>
    <alternativeName>
        <fullName evidence="11">Hydroxymethylbilane synthase</fullName>
    </alternativeName>
    <alternativeName>
        <fullName evidence="10">Pre-uroporphyrinogen synthase</fullName>
    </alternativeName>
</protein>
<evidence type="ECO:0000256" key="2">
    <source>
        <dbReference type="ARBA" id="ARBA00002869"/>
    </source>
</evidence>
<dbReference type="PANTHER" id="PTHR11557">
    <property type="entry name" value="PORPHOBILINOGEN DEAMINASE"/>
    <property type="match status" value="1"/>
</dbReference>
<feature type="region of interest" description="Disordered" evidence="13">
    <location>
        <begin position="1"/>
        <end position="20"/>
    </location>
</feature>
<comment type="function">
    <text evidence="2">Tetrapolymerization of the monopyrrole PBG into the hydroxymethylbilane pre-uroporphyrinogen in several discrete steps.</text>
</comment>
<feature type="domain" description="Porphobilinogen deaminase N-terminal" evidence="14">
    <location>
        <begin position="61"/>
        <end position="297"/>
    </location>
</feature>
<dbReference type="InterPro" id="IPR022417">
    <property type="entry name" value="Porphobilin_deaminase_N"/>
</dbReference>
<dbReference type="PANTHER" id="PTHR11557:SF0">
    <property type="entry name" value="PORPHOBILINOGEN DEAMINASE"/>
    <property type="match status" value="1"/>
</dbReference>
<evidence type="ECO:0000259" key="15">
    <source>
        <dbReference type="Pfam" id="PF03900"/>
    </source>
</evidence>
<dbReference type="InterPro" id="IPR000860">
    <property type="entry name" value="HemC"/>
</dbReference>
<evidence type="ECO:0000256" key="4">
    <source>
        <dbReference type="ARBA" id="ARBA00005638"/>
    </source>
</evidence>
<evidence type="ECO:0000256" key="12">
    <source>
        <dbReference type="ARBA" id="ARBA00048169"/>
    </source>
</evidence>
<feature type="region of interest" description="Disordered" evidence="13">
    <location>
        <begin position="455"/>
        <end position="481"/>
    </location>
</feature>